<dbReference type="EMBL" id="CAJVQC010027446">
    <property type="protein sequence ID" value="CAG8736459.1"/>
    <property type="molecule type" value="Genomic_DNA"/>
</dbReference>
<feature type="non-terminal residue" evidence="1">
    <location>
        <position position="1"/>
    </location>
</feature>
<evidence type="ECO:0000313" key="2">
    <source>
        <dbReference type="Proteomes" id="UP000789920"/>
    </source>
</evidence>
<keyword evidence="2" id="KW-1185">Reference proteome</keyword>
<reference evidence="1" key="1">
    <citation type="submission" date="2021-06" db="EMBL/GenBank/DDBJ databases">
        <authorList>
            <person name="Kallberg Y."/>
            <person name="Tangrot J."/>
            <person name="Rosling A."/>
        </authorList>
    </citation>
    <scope>NUCLEOTIDE SEQUENCE</scope>
    <source>
        <strain evidence="1">MA461A</strain>
    </source>
</reference>
<gene>
    <name evidence="1" type="ORF">RPERSI_LOCUS12708</name>
</gene>
<sequence length="110" mass="12425">PTPLSQNSATDQILIQNYIPVDDLIQLDNTPSLPIQNISSDLPQNDTEWFDNMEDRYNTSTDEKWPELAGSLLYDYPKRNIITVEGNFGGNPAPLELNNDEFMASNYSIS</sequence>
<organism evidence="1 2">
    <name type="scientific">Racocetra persica</name>
    <dbReference type="NCBI Taxonomy" id="160502"/>
    <lineage>
        <taxon>Eukaryota</taxon>
        <taxon>Fungi</taxon>
        <taxon>Fungi incertae sedis</taxon>
        <taxon>Mucoromycota</taxon>
        <taxon>Glomeromycotina</taxon>
        <taxon>Glomeromycetes</taxon>
        <taxon>Diversisporales</taxon>
        <taxon>Gigasporaceae</taxon>
        <taxon>Racocetra</taxon>
    </lineage>
</organism>
<dbReference type="Proteomes" id="UP000789920">
    <property type="component" value="Unassembled WGS sequence"/>
</dbReference>
<proteinExistence type="predicted"/>
<accession>A0ACA9Q4V8</accession>
<protein>
    <submittedName>
        <fullName evidence="1">5262_t:CDS:1</fullName>
    </submittedName>
</protein>
<name>A0ACA9Q4V8_9GLOM</name>
<evidence type="ECO:0000313" key="1">
    <source>
        <dbReference type="EMBL" id="CAG8736459.1"/>
    </source>
</evidence>
<comment type="caution">
    <text evidence="1">The sequence shown here is derived from an EMBL/GenBank/DDBJ whole genome shotgun (WGS) entry which is preliminary data.</text>
</comment>